<accession>A0AA94EHR4</accession>
<evidence type="ECO:0000256" key="1">
    <source>
        <dbReference type="ARBA" id="ARBA00023012"/>
    </source>
</evidence>
<evidence type="ECO:0000259" key="2">
    <source>
        <dbReference type="Pfam" id="PF01627"/>
    </source>
</evidence>
<evidence type="ECO:0000313" key="3">
    <source>
        <dbReference type="EMBL" id="RUO45284.1"/>
    </source>
</evidence>
<sequence length="113" mass="12587">MNALIDFDQGLKHCDNQHRIYLAVLRQFLAQYQNGLNYDAMLQSPEHAQLELHTLKGLCATIGATHLSQLAATSFQHWTSISSADAQVELSNIAEELTALVQVLQDYLKSSNC</sequence>
<proteinExistence type="predicted"/>
<dbReference type="AlphaFoldDB" id="A0AA94EHR4"/>
<dbReference type="GO" id="GO:0004672">
    <property type="term" value="F:protein kinase activity"/>
    <property type="evidence" value="ECO:0007669"/>
    <property type="project" value="UniProtKB-ARBA"/>
</dbReference>
<organism evidence="3 4">
    <name type="scientific">Idiomarina aquatica</name>
    <dbReference type="NCBI Taxonomy" id="1327752"/>
    <lineage>
        <taxon>Bacteria</taxon>
        <taxon>Pseudomonadati</taxon>
        <taxon>Pseudomonadota</taxon>
        <taxon>Gammaproteobacteria</taxon>
        <taxon>Alteromonadales</taxon>
        <taxon>Idiomarinaceae</taxon>
        <taxon>Idiomarina</taxon>
    </lineage>
</organism>
<comment type="caution">
    <text evidence="3">The sequence shown here is derived from an EMBL/GenBank/DDBJ whole genome shotgun (WGS) entry which is preliminary data.</text>
</comment>
<dbReference type="SUPFAM" id="SSF47226">
    <property type="entry name" value="Histidine-containing phosphotransfer domain, HPT domain"/>
    <property type="match status" value="1"/>
</dbReference>
<dbReference type="RefSeq" id="WP_126819628.1">
    <property type="nucleotide sequence ID" value="NZ_PIPS01000001.1"/>
</dbReference>
<dbReference type="InterPro" id="IPR036641">
    <property type="entry name" value="HPT_dom_sf"/>
</dbReference>
<name>A0AA94EHR4_9GAMM</name>
<keyword evidence="1" id="KW-0902">Two-component regulatory system</keyword>
<gene>
    <name evidence="3" type="ORF">CWE23_04540</name>
</gene>
<reference evidence="4" key="1">
    <citation type="journal article" date="2018" name="Front. Microbiol.">
        <title>Genome-Based Analysis Reveals the Taxonomy and Diversity of the Family Idiomarinaceae.</title>
        <authorList>
            <person name="Liu Y."/>
            <person name="Lai Q."/>
            <person name="Shao Z."/>
        </authorList>
    </citation>
    <scope>NUCLEOTIDE SEQUENCE [LARGE SCALE GENOMIC DNA]</scope>
    <source>
        <strain evidence="4">SN-14</strain>
    </source>
</reference>
<keyword evidence="4" id="KW-1185">Reference proteome</keyword>
<dbReference type="GO" id="GO:0000160">
    <property type="term" value="P:phosphorelay signal transduction system"/>
    <property type="evidence" value="ECO:0007669"/>
    <property type="project" value="UniProtKB-KW"/>
</dbReference>
<dbReference type="InterPro" id="IPR008207">
    <property type="entry name" value="Sig_transdc_His_kin_Hpt_dom"/>
</dbReference>
<dbReference type="EMBL" id="PIPS01000001">
    <property type="protein sequence ID" value="RUO45284.1"/>
    <property type="molecule type" value="Genomic_DNA"/>
</dbReference>
<dbReference type="Gene3D" id="1.20.120.160">
    <property type="entry name" value="HPT domain"/>
    <property type="match status" value="1"/>
</dbReference>
<feature type="domain" description="HPt" evidence="2">
    <location>
        <begin position="21"/>
        <end position="100"/>
    </location>
</feature>
<dbReference type="Proteomes" id="UP000286680">
    <property type="component" value="Unassembled WGS sequence"/>
</dbReference>
<dbReference type="Pfam" id="PF01627">
    <property type="entry name" value="Hpt"/>
    <property type="match status" value="1"/>
</dbReference>
<evidence type="ECO:0000313" key="4">
    <source>
        <dbReference type="Proteomes" id="UP000286680"/>
    </source>
</evidence>
<protein>
    <submittedName>
        <fullName evidence="3">Hpt domain-containing protein</fullName>
    </submittedName>
</protein>